<dbReference type="Proteomes" id="UP000069272">
    <property type="component" value="Chromosome 2L"/>
</dbReference>
<keyword evidence="2" id="KW-0732">Signal</keyword>
<dbReference type="InterPro" id="IPR024079">
    <property type="entry name" value="MetalloPept_cat_dom_sf"/>
</dbReference>
<dbReference type="Pfam" id="PF01400">
    <property type="entry name" value="Astacin"/>
    <property type="match status" value="1"/>
</dbReference>
<evidence type="ECO:0000256" key="1">
    <source>
        <dbReference type="PROSITE-ProRule" id="PRU01211"/>
    </source>
</evidence>
<dbReference type="STRING" id="7167.A0A182F2N2"/>
<dbReference type="VEuPathDB" id="VectorBase:AALB20_037616"/>
<feature type="binding site" evidence="1">
    <location>
        <position position="188"/>
    </location>
    <ligand>
        <name>Zn(2+)</name>
        <dbReference type="ChEBI" id="CHEBI:29105"/>
        <note>catalytic</note>
    </ligand>
</feature>
<dbReference type="PANTHER" id="PTHR10127">
    <property type="entry name" value="DISCOIDIN, CUB, EGF, LAMININ , AND ZINC METALLOPROTEASE DOMAIN CONTAINING"/>
    <property type="match status" value="1"/>
</dbReference>
<comment type="caution">
    <text evidence="1">Lacks conserved residue(s) required for the propagation of feature annotation.</text>
</comment>
<dbReference type="GO" id="GO:0004222">
    <property type="term" value="F:metalloendopeptidase activity"/>
    <property type="evidence" value="ECO:0007669"/>
    <property type="project" value="UniProtKB-UniRule"/>
</dbReference>
<organism evidence="3 4">
    <name type="scientific">Anopheles albimanus</name>
    <name type="common">New world malaria mosquito</name>
    <dbReference type="NCBI Taxonomy" id="7167"/>
    <lineage>
        <taxon>Eukaryota</taxon>
        <taxon>Metazoa</taxon>
        <taxon>Ecdysozoa</taxon>
        <taxon>Arthropoda</taxon>
        <taxon>Hexapoda</taxon>
        <taxon>Insecta</taxon>
        <taxon>Pterygota</taxon>
        <taxon>Neoptera</taxon>
        <taxon>Endopterygota</taxon>
        <taxon>Diptera</taxon>
        <taxon>Nematocera</taxon>
        <taxon>Culicoidea</taxon>
        <taxon>Culicidae</taxon>
        <taxon>Anophelinae</taxon>
        <taxon>Anopheles</taxon>
    </lineage>
</organism>
<reference evidence="3" key="2">
    <citation type="submission" date="2022-08" db="UniProtKB">
        <authorList>
            <consortium name="EnsemblMetazoa"/>
        </authorList>
    </citation>
    <scope>IDENTIFICATION</scope>
    <source>
        <strain evidence="3">STECLA/ALBI9_A</strain>
    </source>
</reference>
<keyword evidence="1 2" id="KW-0862">Zinc</keyword>
<dbReference type="PRINTS" id="PR00480">
    <property type="entry name" value="ASTACIN"/>
</dbReference>
<feature type="active site" evidence="1">
    <location>
        <position position="189"/>
    </location>
</feature>
<feature type="binding site" evidence="1">
    <location>
        <position position="198"/>
    </location>
    <ligand>
        <name>Zn(2+)</name>
        <dbReference type="ChEBI" id="CHEBI:29105"/>
        <note>catalytic</note>
    </ligand>
</feature>
<sequence>MCGFKWNLAFLVLIGGLVQQTLSAPNWPAQTKPSSIVGKRLLKYAPKGSTKYKGYPHEYGFGHYYQGDIIIPPRPEGRVAVGEQYLGSKWPAGIVPYVIDANFSEYEGVLASQPSANAELQTLQDAFRQFADNTCVRFVPRLDEGHYVTITNRAEGCYSAVGRIPINDFNNINLQTPACMQSVGTPVHEMMHALGFFHEFSRPDRDNVMHYSRYAASIGICCPVLDNIKPYFGDFGTEAGLTPPDIQQINARYCNQ</sequence>
<keyword evidence="4" id="KW-1185">Reference proteome</keyword>
<comment type="cofactor">
    <cofactor evidence="1 2">
        <name>Zn(2+)</name>
        <dbReference type="ChEBI" id="CHEBI:29105"/>
    </cofactor>
    <text evidence="1 2">Binds 1 zinc ion per subunit.</text>
</comment>
<dbReference type="AlphaFoldDB" id="A0A182F2N2"/>
<feature type="binding site" evidence="1">
    <location>
        <position position="192"/>
    </location>
    <ligand>
        <name>Zn(2+)</name>
        <dbReference type="ChEBI" id="CHEBI:29105"/>
        <note>catalytic</note>
    </ligand>
</feature>
<dbReference type="PROSITE" id="PS51864">
    <property type="entry name" value="ASTACIN"/>
    <property type="match status" value="1"/>
</dbReference>
<name>A0A182F2N2_ANOAL</name>
<evidence type="ECO:0000313" key="3">
    <source>
        <dbReference type="EnsemblMetazoa" id="AALB000714-PA"/>
    </source>
</evidence>
<dbReference type="InterPro" id="IPR006026">
    <property type="entry name" value="Peptidase_Metallo"/>
</dbReference>
<dbReference type="Gene3D" id="3.40.390.10">
    <property type="entry name" value="Collagenase (Catalytic Domain)"/>
    <property type="match status" value="1"/>
</dbReference>
<dbReference type="InterPro" id="IPR001506">
    <property type="entry name" value="Peptidase_M12A"/>
</dbReference>
<dbReference type="EnsemblMetazoa" id="AALB000714-RA">
    <property type="protein sequence ID" value="AALB000714-PA"/>
    <property type="gene ID" value="AALB000714"/>
</dbReference>
<keyword evidence="1 2" id="KW-0645">Protease</keyword>
<feature type="chain" id="PRO_5036529229" description="Metalloendopeptidase" evidence="2">
    <location>
        <begin position="24"/>
        <end position="256"/>
    </location>
</feature>
<dbReference type="PANTHER" id="PTHR10127:SF883">
    <property type="entry name" value="ZINC METALLOPROTEINASE NAS-8"/>
    <property type="match status" value="1"/>
</dbReference>
<evidence type="ECO:0000256" key="2">
    <source>
        <dbReference type="RuleBase" id="RU361183"/>
    </source>
</evidence>
<dbReference type="GO" id="GO:0006508">
    <property type="term" value="P:proteolysis"/>
    <property type="evidence" value="ECO:0007669"/>
    <property type="project" value="UniProtKB-KW"/>
</dbReference>
<dbReference type="VEuPathDB" id="VectorBase:AALB000714"/>
<dbReference type="EC" id="3.4.24.-" evidence="2"/>
<keyword evidence="1 2" id="KW-0482">Metalloprotease</keyword>
<keyword evidence="1 2" id="KW-0479">Metal-binding</keyword>
<dbReference type="GO" id="GO:0008270">
    <property type="term" value="F:zinc ion binding"/>
    <property type="evidence" value="ECO:0007669"/>
    <property type="project" value="UniProtKB-UniRule"/>
</dbReference>
<feature type="disulfide bond" evidence="1">
    <location>
        <begin position="157"/>
        <end position="179"/>
    </location>
</feature>
<reference evidence="3 4" key="1">
    <citation type="journal article" date="2017" name="G3 (Bethesda)">
        <title>The Physical Genome Mapping of Anopheles albimanus Corrected Scaffold Misassemblies and Identified Interarm Rearrangements in Genus Anopheles.</title>
        <authorList>
            <person name="Artemov G.N."/>
            <person name="Peery A.N."/>
            <person name="Jiang X."/>
            <person name="Tu Z."/>
            <person name="Stegniy V.N."/>
            <person name="Sharakhova M.V."/>
            <person name="Sharakhov I.V."/>
        </authorList>
    </citation>
    <scope>NUCLEOTIDE SEQUENCE [LARGE SCALE GENOMIC DNA]</scope>
    <source>
        <strain evidence="3 4">ALBI9_A</strain>
    </source>
</reference>
<proteinExistence type="predicted"/>
<dbReference type="SMART" id="SM00235">
    <property type="entry name" value="ZnMc"/>
    <property type="match status" value="1"/>
</dbReference>
<evidence type="ECO:0000313" key="4">
    <source>
        <dbReference type="Proteomes" id="UP000069272"/>
    </source>
</evidence>
<accession>A0A182F2N2</accession>
<keyword evidence="1" id="KW-1015">Disulfide bond</keyword>
<dbReference type="SUPFAM" id="SSF55486">
    <property type="entry name" value="Metalloproteases ('zincins'), catalytic domain"/>
    <property type="match status" value="1"/>
</dbReference>
<feature type="signal peptide" evidence="2">
    <location>
        <begin position="1"/>
        <end position="23"/>
    </location>
</feature>
<keyword evidence="1 2" id="KW-0378">Hydrolase</keyword>
<protein>
    <recommendedName>
        <fullName evidence="2">Metalloendopeptidase</fullName>
        <ecNumber evidence="2">3.4.24.-</ecNumber>
    </recommendedName>
</protein>